<keyword evidence="2" id="KW-1185">Reference proteome</keyword>
<dbReference type="InterPro" id="IPR006311">
    <property type="entry name" value="TAT_signal"/>
</dbReference>
<protein>
    <recommendedName>
        <fullName evidence="3">Tat (Twin-arginine translocation) pathway signal sequence</fullName>
    </recommendedName>
</protein>
<reference evidence="1 2" key="1">
    <citation type="journal article" date="2019" name="Int. J. Syst. Evol. Microbiol.">
        <title>The Global Catalogue of Microorganisms (GCM) 10K type strain sequencing project: providing services to taxonomists for standard genome sequencing and annotation.</title>
        <authorList>
            <consortium name="The Broad Institute Genomics Platform"/>
            <consortium name="The Broad Institute Genome Sequencing Center for Infectious Disease"/>
            <person name="Wu L."/>
            <person name="Ma J."/>
        </authorList>
    </citation>
    <scope>NUCLEOTIDE SEQUENCE [LARGE SCALE GENOMIC DNA]</scope>
    <source>
        <strain evidence="1 2">XZYJ18</strain>
    </source>
</reference>
<accession>A0ABD5PXR5</accession>
<organism evidence="1 2">
    <name type="scientific">Halorussus aquaticus</name>
    <dbReference type="NCBI Taxonomy" id="2953748"/>
    <lineage>
        <taxon>Archaea</taxon>
        <taxon>Methanobacteriati</taxon>
        <taxon>Methanobacteriota</taxon>
        <taxon>Stenosarchaea group</taxon>
        <taxon>Halobacteria</taxon>
        <taxon>Halobacteriales</taxon>
        <taxon>Haladaptataceae</taxon>
        <taxon>Halorussus</taxon>
    </lineage>
</organism>
<dbReference type="GeneID" id="73045691"/>
<dbReference type="PROSITE" id="PS51318">
    <property type="entry name" value="TAT"/>
    <property type="match status" value="1"/>
</dbReference>
<proteinExistence type="predicted"/>
<sequence length="190" mass="20501">MPNDTPNSERTSEPSRRSVLKHVAVGATASLGFGGVAAASDAHGESMESRETFRAALEDHRDLLADLADRGLLDSADPADITVDLSGELRPDGRERVTVSRLADGRPITELKLVRKTTDGWLTVGVRPEVDDAFAIVGTSERDTNVVESPDSCCDSCLRTYCCEYCAPEANCDCYEYCTTCDCTDPCPES</sequence>
<comment type="caution">
    <text evidence="1">The sequence shown here is derived from an EMBL/GenBank/DDBJ whole genome shotgun (WGS) entry which is preliminary data.</text>
</comment>
<dbReference type="Proteomes" id="UP001595945">
    <property type="component" value="Unassembled WGS sequence"/>
</dbReference>
<gene>
    <name evidence="1" type="ORF">ACFO9K_03195</name>
</gene>
<dbReference type="RefSeq" id="WP_254267255.1">
    <property type="nucleotide sequence ID" value="NZ_CP100400.1"/>
</dbReference>
<evidence type="ECO:0000313" key="2">
    <source>
        <dbReference type="Proteomes" id="UP001595945"/>
    </source>
</evidence>
<dbReference type="EMBL" id="JBHSHT010000001">
    <property type="protein sequence ID" value="MFC4823262.1"/>
    <property type="molecule type" value="Genomic_DNA"/>
</dbReference>
<name>A0ABD5PXR5_9EURY</name>
<evidence type="ECO:0008006" key="3">
    <source>
        <dbReference type="Google" id="ProtNLM"/>
    </source>
</evidence>
<dbReference type="AlphaFoldDB" id="A0ABD5PXR5"/>
<evidence type="ECO:0000313" key="1">
    <source>
        <dbReference type="EMBL" id="MFC4823262.1"/>
    </source>
</evidence>